<dbReference type="Proteomes" id="UP000717328">
    <property type="component" value="Unassembled WGS sequence"/>
</dbReference>
<accession>A0A9P7GP07</accession>
<comment type="caution">
    <text evidence="1">The sequence shown here is derived from an EMBL/GenBank/DDBJ whole genome shotgun (WGS) entry which is preliminary data.</text>
</comment>
<dbReference type="InterPro" id="IPR032675">
    <property type="entry name" value="LRR_dom_sf"/>
</dbReference>
<reference evidence="1" key="1">
    <citation type="submission" date="2021-02" db="EMBL/GenBank/DDBJ databases">
        <authorList>
            <person name="Nieuwenhuis M."/>
            <person name="Van De Peppel L.J.J."/>
        </authorList>
    </citation>
    <scope>NUCLEOTIDE SEQUENCE</scope>
    <source>
        <strain evidence="1">D49</strain>
    </source>
</reference>
<evidence type="ECO:0000313" key="2">
    <source>
        <dbReference type="Proteomes" id="UP000717328"/>
    </source>
</evidence>
<dbReference type="Gene3D" id="3.80.10.10">
    <property type="entry name" value="Ribonuclease Inhibitor"/>
    <property type="match status" value="1"/>
</dbReference>
<dbReference type="OrthoDB" id="3012517at2759"/>
<dbReference type="EMBL" id="JABCKI010000057">
    <property type="protein sequence ID" value="KAG5653359.1"/>
    <property type="molecule type" value="Genomic_DNA"/>
</dbReference>
<proteinExistence type="predicted"/>
<reference evidence="1" key="2">
    <citation type="submission" date="2021-10" db="EMBL/GenBank/DDBJ databases">
        <title>Phylogenomics reveals ancestral predisposition of the termite-cultivated fungus Termitomyces towards a domesticated lifestyle.</title>
        <authorList>
            <person name="Auxier B."/>
            <person name="Grum-Grzhimaylo A."/>
            <person name="Cardenas M.E."/>
            <person name="Lodge J.D."/>
            <person name="Laessoe T."/>
            <person name="Pedersen O."/>
            <person name="Smith M.E."/>
            <person name="Kuyper T.W."/>
            <person name="Franco-Molano E.A."/>
            <person name="Baroni T.J."/>
            <person name="Aanen D.K."/>
        </authorList>
    </citation>
    <scope>NUCLEOTIDE SEQUENCE</scope>
    <source>
        <strain evidence="1">D49</strain>
    </source>
</reference>
<protein>
    <submittedName>
        <fullName evidence="1">Uncharacterized protein</fullName>
    </submittedName>
</protein>
<name>A0A9P7GP07_9AGAR</name>
<dbReference type="AlphaFoldDB" id="A0A9P7GP07"/>
<evidence type="ECO:0000313" key="1">
    <source>
        <dbReference type="EMBL" id="KAG5653359.1"/>
    </source>
</evidence>
<keyword evidence="2" id="KW-1185">Reference proteome</keyword>
<sequence length="402" mass="44926">MPFLSVTTGLDDGLPAVKNFFQDVLRRSPQIEHLEFCSYIPFNDIAQTLSSFLVGLQNLRTIHLYEGLLASSVITALSKCRLLEFIHMTKIEETDPVPENAYKDLLNYIPSMDFGAFASLRGIDVKAHLWNVASFLQSEFPAARLRRIVVMTLMVEDNMSVQTFYSVVAETCPLIEFLDLQVIYDVAFDESERLPLTALKPLFSCTSLATFNLSTPIPLDFDDSDVLILASSWRHIRELNLNPRPMVYQPEGKHPTLSAMLHFAKYCPQLVSLGLYIDTSSIPAPSGRQAIPKLESLRLGLAGTTYKSEELALFLADVTPLSCSISGFHDTTTRAKINIAIAKWTKVGNLLPILRNVHAQYQARLKPLEAELHRLSASARTNRHTTVSGERYGFASFPTSIL</sequence>
<organism evidence="1 2">
    <name type="scientific">Sphagnurus paluster</name>
    <dbReference type="NCBI Taxonomy" id="117069"/>
    <lineage>
        <taxon>Eukaryota</taxon>
        <taxon>Fungi</taxon>
        <taxon>Dikarya</taxon>
        <taxon>Basidiomycota</taxon>
        <taxon>Agaricomycotina</taxon>
        <taxon>Agaricomycetes</taxon>
        <taxon>Agaricomycetidae</taxon>
        <taxon>Agaricales</taxon>
        <taxon>Tricholomatineae</taxon>
        <taxon>Lyophyllaceae</taxon>
        <taxon>Sphagnurus</taxon>
    </lineage>
</organism>
<gene>
    <name evidence="1" type="ORF">H0H81_000860</name>
</gene>
<dbReference type="SUPFAM" id="SSF52047">
    <property type="entry name" value="RNI-like"/>
    <property type="match status" value="1"/>
</dbReference>